<organism evidence="1 2">
    <name type="scientific">Zophobas morio</name>
    <dbReference type="NCBI Taxonomy" id="2755281"/>
    <lineage>
        <taxon>Eukaryota</taxon>
        <taxon>Metazoa</taxon>
        <taxon>Ecdysozoa</taxon>
        <taxon>Arthropoda</taxon>
        <taxon>Hexapoda</taxon>
        <taxon>Insecta</taxon>
        <taxon>Pterygota</taxon>
        <taxon>Neoptera</taxon>
        <taxon>Endopterygota</taxon>
        <taxon>Coleoptera</taxon>
        <taxon>Polyphaga</taxon>
        <taxon>Cucujiformia</taxon>
        <taxon>Tenebrionidae</taxon>
        <taxon>Zophobas</taxon>
    </lineage>
</organism>
<protein>
    <submittedName>
        <fullName evidence="1">Uncharacterized protein</fullName>
    </submittedName>
</protein>
<evidence type="ECO:0000313" key="1">
    <source>
        <dbReference type="EMBL" id="KAJ3655896.1"/>
    </source>
</evidence>
<sequence>MVDRSMVEGLVTSVEINDEMAALERMKKLSEKCAELLVFLSSDKSVLEFKKDDLMMLDSVNKTTSDEISLYHLFNSLSVLVANKSLDMLIFSVKKLDEMAKLIDDLSERYLQFNHKISTTKNELVELSENFSPHVDDVVRSRKLPTIVVTGADNV</sequence>
<name>A0AA38MGV5_9CUCU</name>
<proteinExistence type="predicted"/>
<evidence type="ECO:0000313" key="2">
    <source>
        <dbReference type="Proteomes" id="UP001168821"/>
    </source>
</evidence>
<gene>
    <name evidence="1" type="ORF">Zmor_015004</name>
</gene>
<dbReference type="Proteomes" id="UP001168821">
    <property type="component" value="Unassembled WGS sequence"/>
</dbReference>
<reference evidence="1" key="1">
    <citation type="journal article" date="2023" name="G3 (Bethesda)">
        <title>Whole genome assemblies of Zophobas morio and Tenebrio molitor.</title>
        <authorList>
            <person name="Kaur S."/>
            <person name="Stinson S.A."/>
            <person name="diCenzo G.C."/>
        </authorList>
    </citation>
    <scope>NUCLEOTIDE SEQUENCE</scope>
    <source>
        <strain evidence="1">QUZm001</strain>
    </source>
</reference>
<keyword evidence="2" id="KW-1185">Reference proteome</keyword>
<accession>A0AA38MGV5</accession>
<dbReference type="AlphaFoldDB" id="A0AA38MGV5"/>
<dbReference type="EMBL" id="JALNTZ010000004">
    <property type="protein sequence ID" value="KAJ3655896.1"/>
    <property type="molecule type" value="Genomic_DNA"/>
</dbReference>
<comment type="caution">
    <text evidence="1">The sequence shown here is derived from an EMBL/GenBank/DDBJ whole genome shotgun (WGS) entry which is preliminary data.</text>
</comment>